<dbReference type="InterPro" id="IPR036874">
    <property type="entry name" value="Carbonic_anhydrase_sf"/>
</dbReference>
<keyword evidence="3 6" id="KW-0862">Zinc</keyword>
<evidence type="ECO:0000313" key="9">
    <source>
        <dbReference type="EMBL" id="AOW11424.1"/>
    </source>
</evidence>
<feature type="binding site" evidence="6">
    <location>
        <position position="45"/>
    </location>
    <ligand>
        <name>Zn(2+)</name>
        <dbReference type="ChEBI" id="CHEBI:29105"/>
    </ligand>
</feature>
<dbReference type="AlphaFoldDB" id="A0AAC9I5S9"/>
<evidence type="ECO:0000256" key="1">
    <source>
        <dbReference type="ARBA" id="ARBA00006217"/>
    </source>
</evidence>
<feature type="binding site" evidence="6">
    <location>
        <position position="98"/>
    </location>
    <ligand>
        <name>Zn(2+)</name>
        <dbReference type="ChEBI" id="CHEBI:29105"/>
    </ligand>
</feature>
<dbReference type="Proteomes" id="UP000175968">
    <property type="component" value="Chromosome"/>
</dbReference>
<accession>A0AAC9I5S9</accession>
<gene>
    <name evidence="9" type="ORF">EM308_14675</name>
</gene>
<comment type="cofactor">
    <cofactor evidence="6">
        <name>Zn(2+)</name>
        <dbReference type="ChEBI" id="CHEBI:29105"/>
    </cofactor>
    <text evidence="6">Binds 1 zinc ion per subunit.</text>
</comment>
<feature type="binding site" evidence="6">
    <location>
        <position position="101"/>
    </location>
    <ligand>
        <name>Zn(2+)</name>
        <dbReference type="ChEBI" id="CHEBI:29105"/>
    </ligand>
</feature>
<proteinExistence type="inferred from homology"/>
<dbReference type="SMART" id="SM00947">
    <property type="entry name" value="Pro_CA"/>
    <property type="match status" value="1"/>
</dbReference>
<evidence type="ECO:0000256" key="5">
    <source>
        <dbReference type="ARBA" id="ARBA00048348"/>
    </source>
</evidence>
<dbReference type="SUPFAM" id="SSF53056">
    <property type="entry name" value="beta-carbonic anhydrase, cab"/>
    <property type="match status" value="1"/>
</dbReference>
<evidence type="ECO:0000256" key="4">
    <source>
        <dbReference type="ARBA" id="ARBA00023239"/>
    </source>
</evidence>
<evidence type="ECO:0000313" key="10">
    <source>
        <dbReference type="Proteomes" id="UP000175968"/>
    </source>
</evidence>
<evidence type="ECO:0000256" key="8">
    <source>
        <dbReference type="SAM" id="MobiDB-lite"/>
    </source>
</evidence>
<dbReference type="PANTHER" id="PTHR11002">
    <property type="entry name" value="CARBONIC ANHYDRASE"/>
    <property type="match status" value="1"/>
</dbReference>
<feature type="region of interest" description="Disordered" evidence="8">
    <location>
        <begin position="1"/>
        <end position="21"/>
    </location>
</feature>
<evidence type="ECO:0000256" key="3">
    <source>
        <dbReference type="ARBA" id="ARBA00022833"/>
    </source>
</evidence>
<dbReference type="InterPro" id="IPR001765">
    <property type="entry name" value="Carbonic_anhydrase"/>
</dbReference>
<dbReference type="Gene3D" id="3.40.1050.10">
    <property type="entry name" value="Carbonic anhydrase"/>
    <property type="match status" value="1"/>
</dbReference>
<keyword evidence="6" id="KW-0479">Metal-binding</keyword>
<dbReference type="GO" id="GO:0008270">
    <property type="term" value="F:zinc ion binding"/>
    <property type="evidence" value="ECO:0007669"/>
    <property type="project" value="UniProtKB-UniRule"/>
</dbReference>
<dbReference type="EMBL" id="CP017479">
    <property type="protein sequence ID" value="AOW11424.1"/>
    <property type="molecule type" value="Genomic_DNA"/>
</dbReference>
<dbReference type="GO" id="GO:0015976">
    <property type="term" value="P:carbon utilization"/>
    <property type="evidence" value="ECO:0007669"/>
    <property type="project" value="InterPro"/>
</dbReference>
<keyword evidence="10" id="KW-1185">Reference proteome</keyword>
<dbReference type="PROSITE" id="PS00705">
    <property type="entry name" value="PROK_CO2_ANHYDRASE_2"/>
    <property type="match status" value="1"/>
</dbReference>
<dbReference type="GO" id="GO:0004089">
    <property type="term" value="F:carbonate dehydratase activity"/>
    <property type="evidence" value="ECO:0007669"/>
    <property type="project" value="UniProtKB-UniRule"/>
</dbReference>
<evidence type="ECO:0000256" key="7">
    <source>
        <dbReference type="RuleBase" id="RU003956"/>
    </source>
</evidence>
<dbReference type="KEGG" id="fgl:EM308_14675"/>
<organism evidence="9 10">
    <name type="scientific">Flavobacterium gilvum</name>
    <dbReference type="NCBI Taxonomy" id="1492737"/>
    <lineage>
        <taxon>Bacteria</taxon>
        <taxon>Pseudomonadati</taxon>
        <taxon>Bacteroidota</taxon>
        <taxon>Flavobacteriia</taxon>
        <taxon>Flavobacteriales</taxon>
        <taxon>Flavobacteriaceae</taxon>
        <taxon>Flavobacterium</taxon>
    </lineage>
</organism>
<evidence type="ECO:0000256" key="6">
    <source>
        <dbReference type="PIRSR" id="PIRSR601765-1"/>
    </source>
</evidence>
<dbReference type="Pfam" id="PF00484">
    <property type="entry name" value="Pro_CA"/>
    <property type="match status" value="1"/>
</dbReference>
<dbReference type="CDD" id="cd03378">
    <property type="entry name" value="beta_CA_cladeC"/>
    <property type="match status" value="1"/>
</dbReference>
<dbReference type="EC" id="4.2.1.1" evidence="2 7"/>
<sequence length="195" mass="21652">MSSLQKLQEGNKRFASGKPVHPDETLKRLRELKGGQHPFAVVVSCSDSRVPAELVFDQGLGDIFSIRTAGNVMGDYELGSIEYAVEHLDCKLIVVMGHKSCGAVKAFVDTKGNYDQEDHIKKIVEYIGNEKEENDLVKANKLSMDNAVNANVLHGVNFLKNAEPILKENYEQKKITIIGAVYDIETGKVTFEKIK</sequence>
<name>A0AAC9I5S9_9FLAO</name>
<dbReference type="InterPro" id="IPR015892">
    <property type="entry name" value="Carbonic_anhydrase_CS"/>
</dbReference>
<dbReference type="PANTHER" id="PTHR11002:SF79">
    <property type="entry name" value="CARBONIC ANHYDRASE 2"/>
    <property type="match status" value="1"/>
</dbReference>
<protein>
    <recommendedName>
        <fullName evidence="2 7">Carbonic anhydrase</fullName>
        <ecNumber evidence="2 7">4.2.1.1</ecNumber>
    </recommendedName>
    <alternativeName>
        <fullName evidence="7">Carbonate dehydratase</fullName>
    </alternativeName>
</protein>
<evidence type="ECO:0000256" key="2">
    <source>
        <dbReference type="ARBA" id="ARBA00012925"/>
    </source>
</evidence>
<comment type="similarity">
    <text evidence="1 7">Belongs to the beta-class carbonic anhydrase family.</text>
</comment>
<reference evidence="9 10" key="1">
    <citation type="submission" date="2016-10" db="EMBL/GenBank/DDBJ databases">
        <title>Flavobacterium gilvum sp. nov., isolated from stream water.</title>
        <authorList>
            <person name="Shin S.-K."/>
            <person name="Cho Y.-J."/>
            <person name="Yi H."/>
        </authorList>
    </citation>
    <scope>NUCLEOTIDE SEQUENCE [LARGE SCALE GENOMIC DNA]</scope>
    <source>
        <strain evidence="9 10">EM1308</strain>
    </source>
</reference>
<comment type="function">
    <text evidence="7">Reversible hydration of carbon dioxide.</text>
</comment>
<keyword evidence="4 7" id="KW-0456">Lyase</keyword>
<comment type="catalytic activity">
    <reaction evidence="5 7">
        <text>hydrogencarbonate + H(+) = CO2 + H2O</text>
        <dbReference type="Rhea" id="RHEA:10748"/>
        <dbReference type="ChEBI" id="CHEBI:15377"/>
        <dbReference type="ChEBI" id="CHEBI:15378"/>
        <dbReference type="ChEBI" id="CHEBI:16526"/>
        <dbReference type="ChEBI" id="CHEBI:17544"/>
        <dbReference type="EC" id="4.2.1.1"/>
    </reaction>
</comment>
<feature type="binding site" evidence="6">
    <location>
        <position position="47"/>
    </location>
    <ligand>
        <name>Zn(2+)</name>
        <dbReference type="ChEBI" id="CHEBI:29105"/>
    </ligand>
</feature>
<dbReference type="PROSITE" id="PS00704">
    <property type="entry name" value="PROK_CO2_ANHYDRASE_1"/>
    <property type="match status" value="1"/>
</dbReference>